<protein>
    <submittedName>
        <fullName evidence="1">Uncharacterized protein</fullName>
    </submittedName>
</protein>
<organism evidence="1 2">
    <name type="scientific">Hibiscus sabdariffa</name>
    <name type="common">roselle</name>
    <dbReference type="NCBI Taxonomy" id="183260"/>
    <lineage>
        <taxon>Eukaryota</taxon>
        <taxon>Viridiplantae</taxon>
        <taxon>Streptophyta</taxon>
        <taxon>Embryophyta</taxon>
        <taxon>Tracheophyta</taxon>
        <taxon>Spermatophyta</taxon>
        <taxon>Magnoliopsida</taxon>
        <taxon>eudicotyledons</taxon>
        <taxon>Gunneridae</taxon>
        <taxon>Pentapetalae</taxon>
        <taxon>rosids</taxon>
        <taxon>malvids</taxon>
        <taxon>Malvales</taxon>
        <taxon>Malvaceae</taxon>
        <taxon>Malvoideae</taxon>
        <taxon>Hibiscus</taxon>
    </lineage>
</organism>
<name>A0ABR2R8M6_9ROSI</name>
<evidence type="ECO:0000313" key="1">
    <source>
        <dbReference type="EMBL" id="KAK9009284.1"/>
    </source>
</evidence>
<comment type="caution">
    <text evidence="1">The sequence shown here is derived from an EMBL/GenBank/DDBJ whole genome shotgun (WGS) entry which is preliminary data.</text>
</comment>
<sequence>MCCQVLWFSYQGYVPSSIVAKPSRSDRELVSWVRPSSGWCKLDVDGARDGFSGITTCGGKSQEYNMSKKRDQNSFFFRHVAARNKANTIRVLFDDQGTRLETYEDISKELIRFFSSSLGEVDLNVTGISDELLKDILGVELSEGMREGLITPVLGKEIKDVFLP</sequence>
<accession>A0ABR2R8M6</accession>
<proteinExistence type="predicted"/>
<keyword evidence="2" id="KW-1185">Reference proteome</keyword>
<dbReference type="Proteomes" id="UP001396334">
    <property type="component" value="Unassembled WGS sequence"/>
</dbReference>
<reference evidence="1 2" key="1">
    <citation type="journal article" date="2024" name="G3 (Bethesda)">
        <title>Genome assembly of Hibiscus sabdariffa L. provides insights into metabolisms of medicinal natural products.</title>
        <authorList>
            <person name="Kim T."/>
        </authorList>
    </citation>
    <scope>NUCLEOTIDE SEQUENCE [LARGE SCALE GENOMIC DNA]</scope>
    <source>
        <strain evidence="1">TK-2024</strain>
        <tissue evidence="1">Old leaves</tissue>
    </source>
</reference>
<evidence type="ECO:0000313" key="2">
    <source>
        <dbReference type="Proteomes" id="UP001396334"/>
    </source>
</evidence>
<dbReference type="EMBL" id="JBBPBN010000024">
    <property type="protein sequence ID" value="KAK9009284.1"/>
    <property type="molecule type" value="Genomic_DNA"/>
</dbReference>
<gene>
    <name evidence="1" type="ORF">V6N11_035826</name>
</gene>